<comment type="similarity">
    <text evidence="1">Belongs to the WD repeat ESC family.</text>
</comment>
<evidence type="ECO:0000313" key="6">
    <source>
        <dbReference type="EMBL" id="KAL2918037.1"/>
    </source>
</evidence>
<keyword evidence="3" id="KW-0677">Repeat</keyword>
<dbReference type="Proteomes" id="UP001527925">
    <property type="component" value="Unassembled WGS sequence"/>
</dbReference>
<organism evidence="6 7">
    <name type="scientific">Polyrhizophydium stewartii</name>
    <dbReference type="NCBI Taxonomy" id="2732419"/>
    <lineage>
        <taxon>Eukaryota</taxon>
        <taxon>Fungi</taxon>
        <taxon>Fungi incertae sedis</taxon>
        <taxon>Chytridiomycota</taxon>
        <taxon>Chytridiomycota incertae sedis</taxon>
        <taxon>Chytridiomycetes</taxon>
        <taxon>Rhizophydiales</taxon>
        <taxon>Rhizophydiales incertae sedis</taxon>
        <taxon>Polyrhizophydium</taxon>
    </lineage>
</organism>
<dbReference type="InterPro" id="IPR001680">
    <property type="entry name" value="WD40_rpt"/>
</dbReference>
<dbReference type="Pfam" id="PF00400">
    <property type="entry name" value="WD40"/>
    <property type="match status" value="1"/>
</dbReference>
<keyword evidence="7" id="KW-1185">Reference proteome</keyword>
<dbReference type="Gene3D" id="2.130.10.10">
    <property type="entry name" value="YVTN repeat-like/Quinoprotein amine dehydrogenase"/>
    <property type="match status" value="1"/>
</dbReference>
<evidence type="ECO:0000256" key="2">
    <source>
        <dbReference type="ARBA" id="ARBA00022574"/>
    </source>
</evidence>
<evidence type="ECO:0000256" key="3">
    <source>
        <dbReference type="ARBA" id="ARBA00022737"/>
    </source>
</evidence>
<name>A0ABR4NET2_9FUNG</name>
<dbReference type="InterPro" id="IPR036322">
    <property type="entry name" value="WD40_repeat_dom_sf"/>
</dbReference>
<reference evidence="6 7" key="1">
    <citation type="submission" date="2023-09" db="EMBL/GenBank/DDBJ databases">
        <title>Pangenome analysis of Batrachochytrium dendrobatidis and related Chytrids.</title>
        <authorList>
            <person name="Yacoub M.N."/>
            <person name="Stajich J.E."/>
            <person name="James T.Y."/>
        </authorList>
    </citation>
    <scope>NUCLEOTIDE SEQUENCE [LARGE SCALE GENOMIC DNA]</scope>
    <source>
        <strain evidence="6 7">JEL0888</strain>
    </source>
</reference>
<comment type="caution">
    <text evidence="6">The sequence shown here is derived from an EMBL/GenBank/DDBJ whole genome shotgun (WGS) entry which is preliminary data.</text>
</comment>
<keyword evidence="5" id="KW-0804">Transcription</keyword>
<sequence length="146" mass="16474">MLLIGHEGRVLDLQAHPTDDNLLLSCSSDGTSRLFKVYLSNKHSKSFSLQGDIFVTGSFSGAVSHWRIPPEYCIRFVGDLLLTKTVGGRLLLWDPATEQVHHRFSLRSGSNQCRFDVTRDEQYVNLVVVGEDSLIWRFDFRGSDTA</sequence>
<accession>A0ABR4NET2</accession>
<evidence type="ECO:0000313" key="7">
    <source>
        <dbReference type="Proteomes" id="UP001527925"/>
    </source>
</evidence>
<evidence type="ECO:0000256" key="4">
    <source>
        <dbReference type="ARBA" id="ARBA00023015"/>
    </source>
</evidence>
<evidence type="ECO:0000256" key="1">
    <source>
        <dbReference type="ARBA" id="ARBA00008075"/>
    </source>
</evidence>
<keyword evidence="4" id="KW-0805">Transcription regulation</keyword>
<evidence type="ECO:0000256" key="5">
    <source>
        <dbReference type="ARBA" id="ARBA00023163"/>
    </source>
</evidence>
<dbReference type="InterPro" id="IPR015943">
    <property type="entry name" value="WD40/YVTN_repeat-like_dom_sf"/>
</dbReference>
<gene>
    <name evidence="6" type="ORF">HK105_202451</name>
</gene>
<protein>
    <submittedName>
        <fullName evidence="6">Uncharacterized protein</fullName>
    </submittedName>
</protein>
<dbReference type="InterPro" id="IPR051243">
    <property type="entry name" value="PcG_WD-repeat"/>
</dbReference>
<dbReference type="EMBL" id="JADGIZ020000008">
    <property type="protein sequence ID" value="KAL2918037.1"/>
    <property type="molecule type" value="Genomic_DNA"/>
</dbReference>
<proteinExistence type="inferred from homology"/>
<dbReference type="SUPFAM" id="SSF50978">
    <property type="entry name" value="WD40 repeat-like"/>
    <property type="match status" value="1"/>
</dbReference>
<keyword evidence="2" id="KW-0853">WD repeat</keyword>
<dbReference type="PANTHER" id="PTHR10253">
    <property type="entry name" value="POLYCOMB PROTEIN"/>
    <property type="match status" value="1"/>
</dbReference>